<evidence type="ECO:0000313" key="4">
    <source>
        <dbReference type="EMBL" id="WXB06688.1"/>
    </source>
</evidence>
<accession>A0ABZ2L9S4</accession>
<reference evidence="4" key="1">
    <citation type="submission" date="2021-12" db="EMBL/GenBank/DDBJ databases">
        <title>Discovery of the Pendulisporaceae a myxobacterial family with distinct sporulation behavior and unique specialized metabolism.</title>
        <authorList>
            <person name="Garcia R."/>
            <person name="Popoff A."/>
            <person name="Bader C.D."/>
            <person name="Loehr J."/>
            <person name="Walesch S."/>
            <person name="Walt C."/>
            <person name="Boldt J."/>
            <person name="Bunk B."/>
            <person name="Haeckl F.J.F.P.J."/>
            <person name="Gunesch A.P."/>
            <person name="Birkelbach J."/>
            <person name="Nuebel U."/>
            <person name="Pietschmann T."/>
            <person name="Bach T."/>
            <person name="Mueller R."/>
        </authorList>
    </citation>
    <scope>NUCLEOTIDE SEQUENCE</scope>
    <source>
        <strain evidence="4">MSr11367</strain>
    </source>
</reference>
<dbReference type="InterPro" id="IPR021934">
    <property type="entry name" value="Sox_C"/>
</dbReference>
<gene>
    <name evidence="4" type="ORF">LVJ94_05505</name>
</gene>
<keyword evidence="1" id="KW-0805">Transcription regulation</keyword>
<evidence type="ECO:0000256" key="1">
    <source>
        <dbReference type="ARBA" id="ARBA00023015"/>
    </source>
</evidence>
<keyword evidence="5" id="KW-1185">Reference proteome</keyword>
<evidence type="ECO:0000256" key="2">
    <source>
        <dbReference type="ARBA" id="ARBA00023163"/>
    </source>
</evidence>
<dbReference type="PROSITE" id="PS51516">
    <property type="entry name" value="SOX_C"/>
    <property type="match status" value="1"/>
</dbReference>
<keyword evidence="2" id="KW-0804">Transcription</keyword>
<name>A0ABZ2L9S4_9BACT</name>
<sequence>MTGPYEPPPEDPDLTEDEAEGIRRAMEEVDDDDLHDFDEVMAELTEARPRL</sequence>
<feature type="domain" description="Sox C-terminal" evidence="3">
    <location>
        <begin position="1"/>
        <end position="51"/>
    </location>
</feature>
<dbReference type="EMBL" id="CP089983">
    <property type="protein sequence ID" value="WXB06688.1"/>
    <property type="molecule type" value="Genomic_DNA"/>
</dbReference>
<evidence type="ECO:0000313" key="5">
    <source>
        <dbReference type="Proteomes" id="UP001374803"/>
    </source>
</evidence>
<proteinExistence type="predicted"/>
<evidence type="ECO:0000259" key="3">
    <source>
        <dbReference type="PROSITE" id="PS51516"/>
    </source>
</evidence>
<dbReference type="Proteomes" id="UP001374803">
    <property type="component" value="Chromosome"/>
</dbReference>
<protein>
    <recommendedName>
        <fullName evidence="3">Sox C-terminal domain-containing protein</fullName>
    </recommendedName>
</protein>
<dbReference type="RefSeq" id="WP_394836344.1">
    <property type="nucleotide sequence ID" value="NZ_CP089929.1"/>
</dbReference>
<organism evidence="4 5">
    <name type="scientific">Pendulispora rubella</name>
    <dbReference type="NCBI Taxonomy" id="2741070"/>
    <lineage>
        <taxon>Bacteria</taxon>
        <taxon>Pseudomonadati</taxon>
        <taxon>Myxococcota</taxon>
        <taxon>Myxococcia</taxon>
        <taxon>Myxococcales</taxon>
        <taxon>Sorangiineae</taxon>
        <taxon>Pendulisporaceae</taxon>
        <taxon>Pendulispora</taxon>
    </lineage>
</organism>